<proteinExistence type="predicted"/>
<evidence type="ECO:0000313" key="2">
    <source>
        <dbReference type="EMBL" id="ELA41831.1"/>
    </source>
</evidence>
<gene>
    <name evidence="2" type="ORF">VICG_01183</name>
</gene>
<reference evidence="3" key="1">
    <citation type="submission" date="2011-05" db="EMBL/GenBank/DDBJ databases">
        <title>The genome sequence of Vittaforma corneae strain ATCC 50505.</title>
        <authorList>
            <consortium name="The Broad Institute Genome Sequencing Platform"/>
            <person name="Cuomo C."/>
            <person name="Didier E."/>
            <person name="Bowers L."/>
            <person name="Young S.K."/>
            <person name="Zeng Q."/>
            <person name="Gargeya S."/>
            <person name="Fitzgerald M."/>
            <person name="Haas B."/>
            <person name="Abouelleil A."/>
            <person name="Alvarado L."/>
            <person name="Arachchi H.M."/>
            <person name="Berlin A."/>
            <person name="Chapman S.B."/>
            <person name="Gearin G."/>
            <person name="Goldberg J."/>
            <person name="Griggs A."/>
            <person name="Gujja S."/>
            <person name="Hansen M."/>
            <person name="Heiman D."/>
            <person name="Howarth C."/>
            <person name="Larimer J."/>
            <person name="Lui A."/>
            <person name="MacDonald P.J.P."/>
            <person name="McCowen C."/>
            <person name="Montmayeur A."/>
            <person name="Murphy C."/>
            <person name="Neiman D."/>
            <person name="Pearson M."/>
            <person name="Priest M."/>
            <person name="Roberts A."/>
            <person name="Saif S."/>
            <person name="Shea T."/>
            <person name="Sisk P."/>
            <person name="Stolte C."/>
            <person name="Sykes S."/>
            <person name="Wortman J."/>
            <person name="Nusbaum C."/>
            <person name="Birren B."/>
        </authorList>
    </citation>
    <scope>NUCLEOTIDE SEQUENCE [LARGE SCALE GENOMIC DNA]</scope>
    <source>
        <strain evidence="3">ATCC 50505</strain>
    </source>
</reference>
<dbReference type="RefSeq" id="XP_007604629.1">
    <property type="nucleotide sequence ID" value="XM_007604567.1"/>
</dbReference>
<organism evidence="2 3">
    <name type="scientific">Vittaforma corneae (strain ATCC 50505)</name>
    <name type="common">Microsporidian parasite</name>
    <name type="synonym">Nosema corneum</name>
    <dbReference type="NCBI Taxonomy" id="993615"/>
    <lineage>
        <taxon>Eukaryota</taxon>
        <taxon>Fungi</taxon>
        <taxon>Fungi incertae sedis</taxon>
        <taxon>Microsporidia</taxon>
        <taxon>Nosematidae</taxon>
        <taxon>Vittaforma</taxon>
    </lineage>
</organism>
<feature type="compositionally biased region" description="Basic and acidic residues" evidence="1">
    <location>
        <begin position="147"/>
        <end position="164"/>
    </location>
</feature>
<sequence length="164" mass="18113">MSNSSSDDLLEFLKKHFKVRMESDGSFTVYTNSGTYLISKADSSSFVNASTSGQSQALAREHRPSEPQTSKEDSLFEPLIKDKPGEEHISPFGKIGADDIAPNFDQKLKKKSKVKGMVASPDNLDSSDDNPFINVDPAYPSKKKKDRGPEPDPDHYDPGKNVFD</sequence>
<name>L2GLV5_VITCO</name>
<dbReference type="InParanoid" id="L2GLV5"/>
<evidence type="ECO:0000313" key="3">
    <source>
        <dbReference type="Proteomes" id="UP000011082"/>
    </source>
</evidence>
<evidence type="ECO:0000256" key="1">
    <source>
        <dbReference type="SAM" id="MobiDB-lite"/>
    </source>
</evidence>
<accession>L2GLV5</accession>
<feature type="compositionally biased region" description="Polar residues" evidence="1">
    <location>
        <begin position="47"/>
        <end position="57"/>
    </location>
</feature>
<dbReference type="HOGENOM" id="CLU_1620331_0_0_1"/>
<dbReference type="GeneID" id="19881894"/>
<dbReference type="AlphaFoldDB" id="L2GLV5"/>
<feature type="region of interest" description="Disordered" evidence="1">
    <location>
        <begin position="47"/>
        <end position="164"/>
    </location>
</feature>
<dbReference type="EMBL" id="JH370138">
    <property type="protein sequence ID" value="ELA41831.1"/>
    <property type="molecule type" value="Genomic_DNA"/>
</dbReference>
<protein>
    <submittedName>
        <fullName evidence="2">Uncharacterized protein</fullName>
    </submittedName>
</protein>
<feature type="compositionally biased region" description="Basic and acidic residues" evidence="1">
    <location>
        <begin position="59"/>
        <end position="89"/>
    </location>
</feature>
<dbReference type="Proteomes" id="UP000011082">
    <property type="component" value="Unassembled WGS sequence"/>
</dbReference>
<dbReference type="VEuPathDB" id="MicrosporidiaDB:VICG_01183"/>
<keyword evidence="3" id="KW-1185">Reference proteome</keyword>